<dbReference type="SUPFAM" id="SSF50249">
    <property type="entry name" value="Nucleic acid-binding proteins"/>
    <property type="match status" value="1"/>
</dbReference>
<dbReference type="PIRSF" id="PIRSF002070">
    <property type="entry name" value="SSB"/>
    <property type="match status" value="1"/>
</dbReference>
<dbReference type="HAMAP" id="MF_00984">
    <property type="entry name" value="SSB"/>
    <property type="match status" value="1"/>
</dbReference>
<dbReference type="InterPro" id="IPR012340">
    <property type="entry name" value="NA-bd_OB-fold"/>
</dbReference>
<dbReference type="PROSITE" id="PS50935">
    <property type="entry name" value="SSB"/>
    <property type="match status" value="1"/>
</dbReference>
<protein>
    <recommendedName>
        <fullName evidence="2 3">Single-stranded DNA-binding protein</fullName>
        <shortName evidence="2">SSB</shortName>
    </recommendedName>
</protein>
<accession>A0A356LMK2</accession>
<proteinExistence type="inferred from homology"/>
<comment type="caution">
    <text evidence="2">Lacks conserved residue(s) required for the propagation of feature annotation.</text>
</comment>
<dbReference type="GO" id="GO:0006260">
    <property type="term" value="P:DNA replication"/>
    <property type="evidence" value="ECO:0007669"/>
    <property type="project" value="InterPro"/>
</dbReference>
<evidence type="ECO:0000256" key="4">
    <source>
        <dbReference type="SAM" id="MobiDB-lite"/>
    </source>
</evidence>
<name>A0A356LMK2_9BURK</name>
<evidence type="ECO:0000256" key="1">
    <source>
        <dbReference type="ARBA" id="ARBA00023125"/>
    </source>
</evidence>
<dbReference type="AlphaFoldDB" id="A0A356LMK2"/>
<dbReference type="EMBL" id="DOEK01000047">
    <property type="protein sequence ID" value="HBP32124.1"/>
    <property type="molecule type" value="Genomic_DNA"/>
</dbReference>
<dbReference type="Pfam" id="PF00436">
    <property type="entry name" value="SSB"/>
    <property type="match status" value="1"/>
</dbReference>
<organism evidence="5 6">
    <name type="scientific">Advenella kashmirensis</name>
    <dbReference type="NCBI Taxonomy" id="310575"/>
    <lineage>
        <taxon>Bacteria</taxon>
        <taxon>Pseudomonadati</taxon>
        <taxon>Pseudomonadota</taxon>
        <taxon>Betaproteobacteria</taxon>
        <taxon>Burkholderiales</taxon>
        <taxon>Alcaligenaceae</taxon>
    </lineage>
</organism>
<evidence type="ECO:0000313" key="5">
    <source>
        <dbReference type="EMBL" id="HBP32124.1"/>
    </source>
</evidence>
<gene>
    <name evidence="5" type="ORF">DD666_22280</name>
</gene>
<dbReference type="GO" id="GO:0009295">
    <property type="term" value="C:nucleoid"/>
    <property type="evidence" value="ECO:0007669"/>
    <property type="project" value="TreeGrafter"/>
</dbReference>
<keyword evidence="1 2" id="KW-0238">DNA-binding</keyword>
<dbReference type="NCBIfam" id="TIGR00621">
    <property type="entry name" value="ssb"/>
    <property type="match status" value="1"/>
</dbReference>
<evidence type="ECO:0000256" key="3">
    <source>
        <dbReference type="PIRNR" id="PIRNR002070"/>
    </source>
</evidence>
<evidence type="ECO:0000256" key="2">
    <source>
        <dbReference type="HAMAP-Rule" id="MF_00984"/>
    </source>
</evidence>
<comment type="subunit">
    <text evidence="2">Homotetramer.</text>
</comment>
<reference evidence="5 6" key="1">
    <citation type="journal article" date="2018" name="Nat. Biotechnol.">
        <title>A standardized bacterial taxonomy based on genome phylogeny substantially revises the tree of life.</title>
        <authorList>
            <person name="Parks D.H."/>
            <person name="Chuvochina M."/>
            <person name="Waite D.W."/>
            <person name="Rinke C."/>
            <person name="Skarshewski A."/>
            <person name="Chaumeil P.A."/>
            <person name="Hugenholtz P."/>
        </authorList>
    </citation>
    <scope>NUCLEOTIDE SEQUENCE [LARGE SCALE GENOMIC DNA]</scope>
    <source>
        <strain evidence="5">UBA10707</strain>
    </source>
</reference>
<dbReference type="Gene3D" id="2.40.50.140">
    <property type="entry name" value="Nucleic acid-binding proteins"/>
    <property type="match status" value="1"/>
</dbReference>
<dbReference type="PANTHER" id="PTHR10302">
    <property type="entry name" value="SINGLE-STRANDED DNA-BINDING PROTEIN"/>
    <property type="match status" value="1"/>
</dbReference>
<dbReference type="PANTHER" id="PTHR10302:SF27">
    <property type="entry name" value="SINGLE-STRANDED DNA-BINDING PROTEIN"/>
    <property type="match status" value="1"/>
</dbReference>
<feature type="region of interest" description="Disordered" evidence="4">
    <location>
        <begin position="116"/>
        <end position="136"/>
    </location>
</feature>
<dbReference type="InterPro" id="IPR000424">
    <property type="entry name" value="Primosome_PriB/ssb"/>
</dbReference>
<dbReference type="CDD" id="cd04496">
    <property type="entry name" value="SSB_OBF"/>
    <property type="match status" value="1"/>
</dbReference>
<sequence>MSAYINEVTVMGNLGKDPELRYFVDGTASLRISIATREQWTDKDTGEVKEDTQWHTASLVGNQAEIVAKYMKKGDKIWIRGPLQTKVYEDGRSGMNRLSVLVRVHAMKMIHSRIRHGEGAEEQPQPAAPVQENVETTRIQANPLEQFG</sequence>
<dbReference type="GO" id="GO:0003697">
    <property type="term" value="F:single-stranded DNA binding"/>
    <property type="evidence" value="ECO:0007669"/>
    <property type="project" value="UniProtKB-UniRule"/>
</dbReference>
<comment type="caution">
    <text evidence="5">The sequence shown here is derived from an EMBL/GenBank/DDBJ whole genome shotgun (WGS) entry which is preliminary data.</text>
</comment>
<dbReference type="Proteomes" id="UP000264036">
    <property type="component" value="Unassembled WGS sequence"/>
</dbReference>
<evidence type="ECO:0000313" key="6">
    <source>
        <dbReference type="Proteomes" id="UP000264036"/>
    </source>
</evidence>
<dbReference type="InterPro" id="IPR011344">
    <property type="entry name" value="ssDNA-bd"/>
</dbReference>